<comment type="caution">
    <text evidence="3">The sequence shown here is derived from an EMBL/GenBank/DDBJ whole genome shotgun (WGS) entry which is preliminary data.</text>
</comment>
<dbReference type="Pfam" id="PF20415">
    <property type="entry name" value="DUF6699"/>
    <property type="match status" value="1"/>
</dbReference>
<name>A0A9Q5HVX8_SANBA</name>
<feature type="region of interest" description="Disordered" evidence="1">
    <location>
        <begin position="1"/>
        <end position="57"/>
    </location>
</feature>
<accession>A0A9Q5HVX8</accession>
<evidence type="ECO:0000313" key="3">
    <source>
        <dbReference type="EMBL" id="OCB86916.1"/>
    </source>
</evidence>
<evidence type="ECO:0000256" key="1">
    <source>
        <dbReference type="SAM" id="MobiDB-lite"/>
    </source>
</evidence>
<feature type="domain" description="DUF6699" evidence="2">
    <location>
        <begin position="167"/>
        <end position="327"/>
    </location>
</feature>
<dbReference type="OrthoDB" id="2783256at2759"/>
<reference evidence="3" key="1">
    <citation type="submission" date="2016-06" db="EMBL/GenBank/DDBJ databases">
        <title>Draft Genome sequence of the fungus Inonotus baumii.</title>
        <authorList>
            <person name="Zhu H."/>
            <person name="Lin W."/>
        </authorList>
    </citation>
    <scope>NUCLEOTIDE SEQUENCE</scope>
    <source>
        <strain evidence="3">821</strain>
    </source>
</reference>
<feature type="compositionally biased region" description="Low complexity" evidence="1">
    <location>
        <begin position="286"/>
        <end position="295"/>
    </location>
</feature>
<feature type="region of interest" description="Disordered" evidence="1">
    <location>
        <begin position="94"/>
        <end position="118"/>
    </location>
</feature>
<sequence length="343" mass="37891">MAEKHVHWWDGDSGNDKNDGPSFVPPSPHQSPLPSSTDDDDSLVDSPSPPTPLTPLASIGEAYRTRDHARGVLPPIQIPANTFVYAHIRTPDDPSLRLAEPSSSPSATSPRKSSAIGLTRRRESASILHLHSFLDYVPSGKVPSLVWDQWGTRPRSSGHTRSTGIKNPTLKEMRIHCISYSLWEPLILRASEIRSPTRRIDGRQSPDGRAPTQATDYISLKHVIYAIYRYLHTPMTVREYDALKDVPTADLQTSVARSFYRRCEAEEQAVLAQERASPQRRINMQSSLSPSSDRSAANLGAGTARSGGLRRLDCLLGQTQFLGLSPVPEKPGEWYIHVAIPPS</sequence>
<evidence type="ECO:0000313" key="4">
    <source>
        <dbReference type="Proteomes" id="UP000757232"/>
    </source>
</evidence>
<feature type="compositionally biased region" description="Basic and acidic residues" evidence="1">
    <location>
        <begin position="1"/>
        <end position="19"/>
    </location>
</feature>
<dbReference type="AlphaFoldDB" id="A0A9Q5HVX8"/>
<evidence type="ECO:0000259" key="2">
    <source>
        <dbReference type="Pfam" id="PF20415"/>
    </source>
</evidence>
<gene>
    <name evidence="3" type="ORF">A7U60_g6090</name>
</gene>
<feature type="region of interest" description="Disordered" evidence="1">
    <location>
        <begin position="271"/>
        <end position="302"/>
    </location>
</feature>
<dbReference type="Proteomes" id="UP000757232">
    <property type="component" value="Unassembled WGS sequence"/>
</dbReference>
<protein>
    <recommendedName>
        <fullName evidence="2">DUF6699 domain-containing protein</fullName>
    </recommendedName>
</protein>
<dbReference type="InterPro" id="IPR046522">
    <property type="entry name" value="DUF6699"/>
</dbReference>
<dbReference type="EMBL" id="LNZH02000198">
    <property type="protein sequence ID" value="OCB86916.1"/>
    <property type="molecule type" value="Genomic_DNA"/>
</dbReference>
<organism evidence="3 4">
    <name type="scientific">Sanghuangporus baumii</name>
    <name type="common">Phellinus baumii</name>
    <dbReference type="NCBI Taxonomy" id="108892"/>
    <lineage>
        <taxon>Eukaryota</taxon>
        <taxon>Fungi</taxon>
        <taxon>Dikarya</taxon>
        <taxon>Basidiomycota</taxon>
        <taxon>Agaricomycotina</taxon>
        <taxon>Agaricomycetes</taxon>
        <taxon>Hymenochaetales</taxon>
        <taxon>Hymenochaetaceae</taxon>
        <taxon>Sanghuangporus</taxon>
    </lineage>
</organism>
<keyword evidence="4" id="KW-1185">Reference proteome</keyword>
<feature type="compositionally biased region" description="Low complexity" evidence="1">
    <location>
        <begin position="99"/>
        <end position="115"/>
    </location>
</feature>
<proteinExistence type="predicted"/>